<keyword evidence="1" id="KW-1133">Transmembrane helix</keyword>
<proteinExistence type="predicted"/>
<name>A0AA37V7I2_9BACT</name>
<keyword evidence="1" id="KW-0812">Transmembrane</keyword>
<feature type="transmembrane region" description="Helical" evidence="1">
    <location>
        <begin position="316"/>
        <end position="333"/>
    </location>
</feature>
<evidence type="ECO:0000313" key="3">
    <source>
        <dbReference type="Proteomes" id="UP001161325"/>
    </source>
</evidence>
<keyword evidence="3" id="KW-1185">Reference proteome</keyword>
<feature type="transmembrane region" description="Helical" evidence="1">
    <location>
        <begin position="228"/>
        <end position="249"/>
    </location>
</feature>
<accession>A0AA37V7I2</accession>
<evidence type="ECO:0000313" key="2">
    <source>
        <dbReference type="EMBL" id="GLC26666.1"/>
    </source>
</evidence>
<dbReference type="EMBL" id="BRXS01000005">
    <property type="protein sequence ID" value="GLC26666.1"/>
    <property type="molecule type" value="Genomic_DNA"/>
</dbReference>
<evidence type="ECO:0000256" key="1">
    <source>
        <dbReference type="SAM" id="Phobius"/>
    </source>
</evidence>
<reference evidence="2" key="1">
    <citation type="submission" date="2022-08" db="EMBL/GenBank/DDBJ databases">
        <title>Draft genome sequencing of Roseisolibacter agri AW1220.</title>
        <authorList>
            <person name="Tobiishi Y."/>
            <person name="Tonouchi A."/>
        </authorList>
    </citation>
    <scope>NUCLEOTIDE SEQUENCE</scope>
    <source>
        <strain evidence="2">AW1220</strain>
    </source>
</reference>
<feature type="transmembrane region" description="Helical" evidence="1">
    <location>
        <begin position="24"/>
        <end position="41"/>
    </location>
</feature>
<gene>
    <name evidence="2" type="ORF">rosag_31790</name>
</gene>
<sequence>MDHSPGGQAALVASTRVARRSRRMGVAAAVALAAAAVTYRAQLRLASEGGPADLAAPLRAAALFARGEDVYALFGPGRALAAPLNYPATSLLPLVPLADLPLPLAAALFVGTGMGLAAFASTASAWWPLFALLSWPALLACRAGQWAPLLTAAALLPGAGWLLACKPNVGVALAVQRLDRRWWTWTVVGGVALLAATLLRRPDWPLMWWRALSGAGDAAAGTARMRGIFLLPIANPLGPLLLLALARWRRPEARLLLALACVPQVTMGYEVLPLLVALPRSRVQALGLAVGSWLFAFAYAQWALAPTVVATLSRARWLLIFFFWLPGLALVLGRPNVGAVPAWVERALVRWRVPARLRGRPADGPGALLDSDPLSSAPHAP</sequence>
<protein>
    <submittedName>
        <fullName evidence="2">Uncharacterized protein</fullName>
    </submittedName>
</protein>
<feature type="transmembrane region" description="Helical" evidence="1">
    <location>
        <begin position="104"/>
        <end position="133"/>
    </location>
</feature>
<dbReference type="RefSeq" id="WP_284351123.1">
    <property type="nucleotide sequence ID" value="NZ_BRXS01000005.1"/>
</dbReference>
<keyword evidence="1" id="KW-0472">Membrane</keyword>
<feature type="transmembrane region" description="Helical" evidence="1">
    <location>
        <begin position="285"/>
        <end position="304"/>
    </location>
</feature>
<feature type="transmembrane region" description="Helical" evidence="1">
    <location>
        <begin position="182"/>
        <end position="199"/>
    </location>
</feature>
<organism evidence="2 3">
    <name type="scientific">Roseisolibacter agri</name>
    <dbReference type="NCBI Taxonomy" id="2014610"/>
    <lineage>
        <taxon>Bacteria</taxon>
        <taxon>Pseudomonadati</taxon>
        <taxon>Gemmatimonadota</taxon>
        <taxon>Gemmatimonadia</taxon>
        <taxon>Gemmatimonadales</taxon>
        <taxon>Gemmatimonadaceae</taxon>
        <taxon>Roseisolibacter</taxon>
    </lineage>
</organism>
<dbReference type="Proteomes" id="UP001161325">
    <property type="component" value="Unassembled WGS sequence"/>
</dbReference>
<feature type="transmembrane region" description="Helical" evidence="1">
    <location>
        <begin position="255"/>
        <end position="278"/>
    </location>
</feature>
<comment type="caution">
    <text evidence="2">The sequence shown here is derived from an EMBL/GenBank/DDBJ whole genome shotgun (WGS) entry which is preliminary data.</text>
</comment>
<dbReference type="AlphaFoldDB" id="A0AA37V7I2"/>